<dbReference type="InterPro" id="IPR049050">
    <property type="entry name" value="nSTAND3"/>
</dbReference>
<organism evidence="3 4">
    <name type="scientific">Bacillus toyonensis</name>
    <dbReference type="NCBI Taxonomy" id="155322"/>
    <lineage>
        <taxon>Bacteria</taxon>
        <taxon>Bacillati</taxon>
        <taxon>Bacillota</taxon>
        <taxon>Bacilli</taxon>
        <taxon>Bacillales</taxon>
        <taxon>Bacillaceae</taxon>
        <taxon>Bacillus</taxon>
        <taxon>Bacillus cereus group</taxon>
    </lineage>
</organism>
<sequence length="775" mass="91097">MFDYANLSANEFEIICSDILSRELGVELRHFSPGRDGGVDLTESPTKRNVVVQVKHYIKSDNSKLIASLKKELEKLKGMVPKPGAYYICTSKDLPAEKIKEIREIFSDYMDSDKYIFTKNELDDFLTKESNQDILRKNFKLWLVADQVLTQVINRDVFIDGEVLLDNLERDFKYFVQTKHFDSCVEILGKHRKVMIYGEPGVGKSITSKMLTFYFVKQGYRIRYTTNGEISDLKRSLQDNKELKEVILLDDCLGQYYLKLREWQDTELISLMNYISLCENKILILNSRITVLNEAQGKYRKFKEYLEGDKVKIKLIDMGNITWEEKANIFYNHLLKNQIPSNHYASIRKNKKYVSIINHDNYNPRIIEYVTHPNRYSSVAAENYYDFIIKTLNNPEEVWEEEFRQGLDIADRVFMHTLFSLTDTLVDIDVLKESFINRIKKLGTIDNTTNKFEESKRRLNESLIRLVDYGNNLLVGVLNPSINDYMKNAVLQNELEVNDILTTAVYIEQIEKVLGDAVEENMISMLEDGSILEKKSLYNKIPVYIIYAIVNYRIMNLNYRMYIREGFSQVKKKRSILGKNLNKADFISKIFGGTEIFDYYGIKELLEEESFRQDLITDLSLTEVTEVLEILNSKAFNEEPIFKELLDSYKTKIGENMYNLRLERFITLEACKDISDAYYDKKEDEYQEALKALKQLTTEWLTHNLMTLIFDGMNKDEFKIYLEEAIEQFLDEELESLVRWQIAPEPNDDYPDDRHDDFEESYTYDLDMILDRDIE</sequence>
<evidence type="ECO:0000313" key="3">
    <source>
        <dbReference type="EMBL" id="PHD66953.1"/>
    </source>
</evidence>
<dbReference type="Pfam" id="PF04471">
    <property type="entry name" value="Mrr_cat"/>
    <property type="match status" value="1"/>
</dbReference>
<dbReference type="GO" id="GO:0003677">
    <property type="term" value="F:DNA binding"/>
    <property type="evidence" value="ECO:0007669"/>
    <property type="project" value="InterPro"/>
</dbReference>
<dbReference type="GO" id="GO:0004519">
    <property type="term" value="F:endonuclease activity"/>
    <property type="evidence" value="ECO:0007669"/>
    <property type="project" value="InterPro"/>
</dbReference>
<reference evidence="3 4" key="1">
    <citation type="submission" date="2017-09" db="EMBL/GenBank/DDBJ databases">
        <title>Large-scale bioinformatics analysis of Bacillus genomes uncovers conserved roles of natural products in bacterial physiology.</title>
        <authorList>
            <consortium name="Agbiome Team Llc"/>
            <person name="Bleich R.M."/>
            <person name="Grubbs K.J."/>
            <person name="Santa Maria K.C."/>
            <person name="Allen S.E."/>
            <person name="Farag S."/>
            <person name="Shank E.A."/>
            <person name="Bowers A."/>
        </authorList>
    </citation>
    <scope>NUCLEOTIDE SEQUENCE [LARGE SCALE GENOMIC DNA]</scope>
    <source>
        <strain evidence="3 4">AFS044250</strain>
    </source>
</reference>
<evidence type="ECO:0000259" key="2">
    <source>
        <dbReference type="Pfam" id="PF20720"/>
    </source>
</evidence>
<feature type="domain" description="Novel STAND NTPase 3" evidence="2">
    <location>
        <begin position="175"/>
        <end position="334"/>
    </location>
</feature>
<dbReference type="InterPro" id="IPR007560">
    <property type="entry name" value="Restrct_endonuc_IV_Mrr"/>
</dbReference>
<dbReference type="GO" id="GO:0009307">
    <property type="term" value="P:DNA restriction-modification system"/>
    <property type="evidence" value="ECO:0007669"/>
    <property type="project" value="InterPro"/>
</dbReference>
<feature type="domain" description="Restriction endonuclease type IV Mrr" evidence="1">
    <location>
        <begin position="6"/>
        <end position="74"/>
    </location>
</feature>
<name>A0A2C4QR20_9BACI</name>
<dbReference type="AlphaFoldDB" id="A0A2C4QR20"/>
<evidence type="ECO:0000259" key="1">
    <source>
        <dbReference type="Pfam" id="PF04471"/>
    </source>
</evidence>
<gene>
    <name evidence="3" type="ORF">COF40_20495</name>
</gene>
<evidence type="ECO:0000313" key="4">
    <source>
        <dbReference type="Proteomes" id="UP000225997"/>
    </source>
</evidence>
<dbReference type="RefSeq" id="WP_100060546.1">
    <property type="nucleotide sequence ID" value="NZ_NUSQ01000098.1"/>
</dbReference>
<dbReference type="EMBL" id="NUSQ01000098">
    <property type="protein sequence ID" value="PHD66953.1"/>
    <property type="molecule type" value="Genomic_DNA"/>
</dbReference>
<comment type="caution">
    <text evidence="3">The sequence shown here is derived from an EMBL/GenBank/DDBJ whole genome shotgun (WGS) entry which is preliminary data.</text>
</comment>
<dbReference type="Gene3D" id="3.40.50.300">
    <property type="entry name" value="P-loop containing nucleotide triphosphate hydrolases"/>
    <property type="match status" value="1"/>
</dbReference>
<proteinExistence type="predicted"/>
<accession>A0A2C4QR20</accession>
<protein>
    <submittedName>
        <fullName evidence="3">AAA family ATPase</fullName>
    </submittedName>
</protein>
<dbReference type="SUPFAM" id="SSF52540">
    <property type="entry name" value="P-loop containing nucleoside triphosphate hydrolases"/>
    <property type="match status" value="1"/>
</dbReference>
<dbReference type="InterPro" id="IPR027417">
    <property type="entry name" value="P-loop_NTPase"/>
</dbReference>
<dbReference type="Proteomes" id="UP000225997">
    <property type="component" value="Unassembled WGS sequence"/>
</dbReference>
<dbReference type="Pfam" id="PF20720">
    <property type="entry name" value="nSTAND3"/>
    <property type="match status" value="1"/>
</dbReference>